<dbReference type="SUPFAM" id="SSF69572">
    <property type="entry name" value="Activating enzymes of the ubiquitin-like proteins"/>
    <property type="match status" value="1"/>
</dbReference>
<dbReference type="EMBL" id="KV454289">
    <property type="protein sequence ID" value="ODQ76198.1"/>
    <property type="molecule type" value="Genomic_DNA"/>
</dbReference>
<sequence length="586" mass="64859">MNKQHSAGPNCISPSTSTATPLNPDNLSLAISHNNGFGSPSTPLSVVTEQFAAMLQVDAEQPSRPHGPTARDKKYDRQLRLWAANGQAALEEAHVLLLTASAAGAEILKNLVLPGTGSFTVADDKFVTEDDIDSNFFLDDSSLGQPRAVKVTEFLQELNTDSMGHSQILNLQELDSVDSSYWESFSLVIAHQIRPSILMKVAKVLWGKKIPLVVSNSIGFYGYLRIVVPEHTVVESHPDSTVDLRLDCPWPELQNFADAIDLDALDETDHAHVPYVVILLKYLKQWRAEHGGNPPSTYAEKNQFKDLIRSAIRSSDSENFDEAIAAVLRATQKTTVPIMSVLSDLRAQHLHENSTKFWILVRAAGDFVAKEGNLPLSGTLPDMKADSLRYIALQTVYRKKAVQDRDWVKHRVAELLSAIDRPTDAISDDEVETFCKFSRYIVVIDGRSLEEEYNPETAKATRILSALQEENGLMPIYLGFRALETFEERNGRYPGLLEDTGDDEKELQSIALEILKSLGGDSLGETASKVLKEFVRAGNGELHNISSLLGGFGAQEVVQLITRQYVPMKNTALFDGIQSKSDVWEL</sequence>
<evidence type="ECO:0000313" key="7">
    <source>
        <dbReference type="EMBL" id="ODQ76198.1"/>
    </source>
</evidence>
<dbReference type="GO" id="GO:0005737">
    <property type="term" value="C:cytoplasm"/>
    <property type="evidence" value="ECO:0007669"/>
    <property type="project" value="TreeGrafter"/>
</dbReference>
<name>A0A1E3QF44_LIPST</name>
<dbReference type="AlphaFoldDB" id="A0A1E3QF44"/>
<dbReference type="PANTHER" id="PTHR10953:SF29">
    <property type="entry name" value="NEDD8-ACTIVATING ENZYME E1 REGULATORY SUBUNIT"/>
    <property type="match status" value="1"/>
</dbReference>
<dbReference type="PANTHER" id="PTHR10953">
    <property type="entry name" value="UBIQUITIN-ACTIVATING ENZYME E1"/>
    <property type="match status" value="1"/>
</dbReference>
<dbReference type="InterPro" id="IPR035985">
    <property type="entry name" value="Ubiquitin-activating_enz"/>
</dbReference>
<dbReference type="InterPro" id="IPR030667">
    <property type="entry name" value="APP-BP1"/>
</dbReference>
<proteinExistence type="inferred from homology"/>
<dbReference type="PIRSF" id="PIRSF039099">
    <property type="entry name" value="APP-BP1"/>
    <property type="match status" value="1"/>
</dbReference>
<protein>
    <recommendedName>
        <fullName evidence="3 5">NEDD8-activating enzyme E1 regulatory subunit</fullName>
    </recommendedName>
</protein>
<keyword evidence="8" id="KW-1185">Reference proteome</keyword>
<dbReference type="GO" id="GO:0045116">
    <property type="term" value="P:protein neddylation"/>
    <property type="evidence" value="ECO:0007669"/>
    <property type="project" value="UniProtKB-UniRule"/>
</dbReference>
<dbReference type="InterPro" id="IPR045886">
    <property type="entry name" value="ThiF/MoeB/HesA"/>
</dbReference>
<comment type="function">
    <text evidence="5">Regulatory subunit of the dimeric UBA3-ULA1 E1 enzyme.</text>
</comment>
<organism evidence="7 8">
    <name type="scientific">Lipomyces starkeyi NRRL Y-11557</name>
    <dbReference type="NCBI Taxonomy" id="675824"/>
    <lineage>
        <taxon>Eukaryota</taxon>
        <taxon>Fungi</taxon>
        <taxon>Dikarya</taxon>
        <taxon>Ascomycota</taxon>
        <taxon>Saccharomycotina</taxon>
        <taxon>Lipomycetes</taxon>
        <taxon>Lipomycetales</taxon>
        <taxon>Lipomycetaceae</taxon>
        <taxon>Lipomyces</taxon>
    </lineage>
</organism>
<reference evidence="7 8" key="1">
    <citation type="journal article" date="2016" name="Proc. Natl. Acad. Sci. U.S.A.">
        <title>Comparative genomics of biotechnologically important yeasts.</title>
        <authorList>
            <person name="Riley R."/>
            <person name="Haridas S."/>
            <person name="Wolfe K.H."/>
            <person name="Lopes M.R."/>
            <person name="Hittinger C.T."/>
            <person name="Goeker M."/>
            <person name="Salamov A.A."/>
            <person name="Wisecaver J.H."/>
            <person name="Long T.M."/>
            <person name="Calvey C.H."/>
            <person name="Aerts A.L."/>
            <person name="Barry K.W."/>
            <person name="Choi C."/>
            <person name="Clum A."/>
            <person name="Coughlan A.Y."/>
            <person name="Deshpande S."/>
            <person name="Douglass A.P."/>
            <person name="Hanson S.J."/>
            <person name="Klenk H.-P."/>
            <person name="LaButti K.M."/>
            <person name="Lapidus A."/>
            <person name="Lindquist E.A."/>
            <person name="Lipzen A.M."/>
            <person name="Meier-Kolthoff J.P."/>
            <person name="Ohm R.A."/>
            <person name="Otillar R.P."/>
            <person name="Pangilinan J.L."/>
            <person name="Peng Y."/>
            <person name="Rokas A."/>
            <person name="Rosa C.A."/>
            <person name="Scheuner C."/>
            <person name="Sibirny A.A."/>
            <person name="Slot J.C."/>
            <person name="Stielow J.B."/>
            <person name="Sun H."/>
            <person name="Kurtzman C.P."/>
            <person name="Blackwell M."/>
            <person name="Grigoriev I.V."/>
            <person name="Jeffries T.W."/>
        </authorList>
    </citation>
    <scope>NUCLEOTIDE SEQUENCE [LARGE SCALE GENOMIC DNA]</scope>
    <source>
        <strain evidence="7 8">NRRL Y-11557</strain>
    </source>
</reference>
<gene>
    <name evidence="7" type="ORF">LIPSTDRAFT_67071</name>
</gene>
<evidence type="ECO:0000256" key="5">
    <source>
        <dbReference type="PIRNR" id="PIRNR039099"/>
    </source>
</evidence>
<dbReference type="UniPathway" id="UPA00885"/>
<accession>A0A1E3QF44</accession>
<evidence type="ECO:0000256" key="1">
    <source>
        <dbReference type="ARBA" id="ARBA00005032"/>
    </source>
</evidence>
<evidence type="ECO:0000256" key="4">
    <source>
        <dbReference type="ARBA" id="ARBA00022786"/>
    </source>
</evidence>
<dbReference type="FunFam" id="3.40.50.720:FF:000475">
    <property type="entry name" value="NEDD8-activating enzyme E1 regulatory subunit"/>
    <property type="match status" value="1"/>
</dbReference>
<dbReference type="GO" id="GO:0019781">
    <property type="term" value="F:NEDD8 activating enzyme activity"/>
    <property type="evidence" value="ECO:0007669"/>
    <property type="project" value="UniProtKB-UniRule"/>
</dbReference>
<dbReference type="Gene3D" id="3.40.50.720">
    <property type="entry name" value="NAD(P)-binding Rossmann-like Domain"/>
    <property type="match status" value="2"/>
</dbReference>
<evidence type="ECO:0000259" key="6">
    <source>
        <dbReference type="Pfam" id="PF00899"/>
    </source>
</evidence>
<dbReference type="Proteomes" id="UP000094385">
    <property type="component" value="Unassembled WGS sequence"/>
</dbReference>
<dbReference type="CDD" id="cd01493">
    <property type="entry name" value="APPBP1_RUB"/>
    <property type="match status" value="1"/>
</dbReference>
<keyword evidence="4 5" id="KW-0833">Ubl conjugation pathway</keyword>
<dbReference type="STRING" id="675824.A0A1E3QF44"/>
<dbReference type="OrthoDB" id="1708823at2759"/>
<evidence type="ECO:0000256" key="2">
    <source>
        <dbReference type="ARBA" id="ARBA00006868"/>
    </source>
</evidence>
<feature type="domain" description="THIF-type NAD/FAD binding fold" evidence="6">
    <location>
        <begin position="75"/>
        <end position="236"/>
    </location>
</feature>
<dbReference type="Pfam" id="PF00899">
    <property type="entry name" value="ThiF"/>
    <property type="match status" value="1"/>
</dbReference>
<comment type="pathway">
    <text evidence="1 5">Protein modification; protein neddylation.</text>
</comment>
<evidence type="ECO:0000313" key="8">
    <source>
        <dbReference type="Proteomes" id="UP000094385"/>
    </source>
</evidence>
<dbReference type="InterPro" id="IPR000594">
    <property type="entry name" value="ThiF_NAD_FAD-bd"/>
</dbReference>
<evidence type="ECO:0000256" key="3">
    <source>
        <dbReference type="ARBA" id="ARBA00015407"/>
    </source>
</evidence>
<comment type="similarity">
    <text evidence="2 5">Belongs to the ubiquitin-activating E1 family. ULA1 subfamily.</text>
</comment>